<dbReference type="Proteomes" id="UP000246661">
    <property type="component" value="Unassembled WGS sequence"/>
</dbReference>
<proteinExistence type="predicted"/>
<dbReference type="AlphaFoldDB" id="A0A317QIV3"/>
<reference evidence="3" key="1">
    <citation type="submission" date="2018-05" db="EMBL/GenBank/DDBJ databases">
        <authorList>
            <person name="Klenk H.-P."/>
            <person name="Huntemann M."/>
            <person name="Clum A."/>
            <person name="Pillay M."/>
            <person name="Palaniappan K."/>
            <person name="Varghese N."/>
            <person name="Mikhailova N."/>
            <person name="Stamatis D."/>
            <person name="Reddy T."/>
            <person name="Daum C."/>
            <person name="Shapiro N."/>
            <person name="Ivanova N."/>
            <person name="Kyrpides N."/>
            <person name="Woyke T."/>
        </authorList>
    </citation>
    <scope>NUCLEOTIDE SEQUENCE [LARGE SCALE GENOMIC DNA]</scope>
    <source>
        <strain evidence="3">DSM 45417</strain>
    </source>
</reference>
<evidence type="ECO:0000313" key="3">
    <source>
        <dbReference type="Proteomes" id="UP000246661"/>
    </source>
</evidence>
<dbReference type="EMBL" id="QGTX01000001">
    <property type="protein sequence ID" value="PWW21540.1"/>
    <property type="molecule type" value="Genomic_DNA"/>
</dbReference>
<evidence type="ECO:0000256" key="1">
    <source>
        <dbReference type="SAM" id="MobiDB-lite"/>
    </source>
</evidence>
<dbReference type="InterPro" id="IPR024248">
    <property type="entry name" value="DUF2695"/>
</dbReference>
<protein>
    <submittedName>
        <fullName evidence="2">Uncharacterized protein DUF2695</fullName>
    </submittedName>
</protein>
<sequence>MLCVPREPSTSRSGHRPTPAGRHHDRGRPRLDALPTHRVADAWAGGHGIVLDRLHEGLEESGGSCDCEVVVNVDPVVVLEDAQAAPGPAVAGPSVR</sequence>
<evidence type="ECO:0000313" key="2">
    <source>
        <dbReference type="EMBL" id="PWW21540.1"/>
    </source>
</evidence>
<comment type="caution">
    <text evidence="2">The sequence shown here is derived from an EMBL/GenBank/DDBJ whole genome shotgun (WGS) entry which is preliminary data.</text>
</comment>
<organism evidence="2 3">
    <name type="scientific">Geodermatophilus normandii</name>
    <dbReference type="NCBI Taxonomy" id="1137989"/>
    <lineage>
        <taxon>Bacteria</taxon>
        <taxon>Bacillati</taxon>
        <taxon>Actinomycetota</taxon>
        <taxon>Actinomycetes</taxon>
        <taxon>Geodermatophilales</taxon>
        <taxon>Geodermatophilaceae</taxon>
        <taxon>Geodermatophilus</taxon>
    </lineage>
</organism>
<feature type="region of interest" description="Disordered" evidence="1">
    <location>
        <begin position="1"/>
        <end position="33"/>
    </location>
</feature>
<dbReference type="RefSeq" id="WP_170149097.1">
    <property type="nucleotide sequence ID" value="NZ_QGTX01000001.1"/>
</dbReference>
<name>A0A317QIV3_9ACTN</name>
<gene>
    <name evidence="2" type="ORF">JD79_00674</name>
</gene>
<keyword evidence="3" id="KW-1185">Reference proteome</keyword>
<dbReference type="Pfam" id="PF10905">
    <property type="entry name" value="DUF2695"/>
    <property type="match status" value="1"/>
</dbReference>
<accession>A0A317QIV3</accession>